<dbReference type="Proteomes" id="UP001153076">
    <property type="component" value="Unassembled WGS sequence"/>
</dbReference>
<dbReference type="InterPro" id="IPR036987">
    <property type="entry name" value="SRA-YDG_sf"/>
</dbReference>
<dbReference type="GO" id="GO:0032259">
    <property type="term" value="P:methylation"/>
    <property type="evidence" value="ECO:0007669"/>
    <property type="project" value="UniProtKB-KW"/>
</dbReference>
<feature type="region of interest" description="Disordered" evidence="11">
    <location>
        <begin position="102"/>
        <end position="181"/>
    </location>
</feature>
<keyword evidence="17" id="KW-1185">Reference proteome</keyword>
<feature type="compositionally biased region" description="Basic residues" evidence="11">
    <location>
        <begin position="889"/>
        <end position="900"/>
    </location>
</feature>
<evidence type="ECO:0000259" key="13">
    <source>
        <dbReference type="PROSITE" id="PS50867"/>
    </source>
</evidence>
<dbReference type="GO" id="GO:0005694">
    <property type="term" value="C:chromosome"/>
    <property type="evidence" value="ECO:0007669"/>
    <property type="project" value="UniProtKB-SubCell"/>
</dbReference>
<dbReference type="PROSITE" id="PS50867">
    <property type="entry name" value="PRE_SET"/>
    <property type="match status" value="2"/>
</dbReference>
<feature type="domain" description="YDG" evidence="15">
    <location>
        <begin position="241"/>
        <end position="390"/>
    </location>
</feature>
<dbReference type="FunFam" id="2.170.270.10:FF:000051">
    <property type="entry name" value="Histone-lysine N-methyltransferase, H3 lysine-9 specific SUVH6"/>
    <property type="match status" value="2"/>
</dbReference>
<dbReference type="EMBL" id="JAKOGI010000185">
    <property type="protein sequence ID" value="KAJ8440698.1"/>
    <property type="molecule type" value="Genomic_DNA"/>
</dbReference>
<dbReference type="OrthoDB" id="5792673at2759"/>
<name>A0A9Q1QFQ4_9CARY</name>
<comment type="subcellular location">
    <subcellularLocation>
        <location evidence="1">Chromosome</location>
    </subcellularLocation>
    <subcellularLocation>
        <location evidence="10">Nucleus</location>
    </subcellularLocation>
</comment>
<dbReference type="InterPro" id="IPR001214">
    <property type="entry name" value="SET_dom"/>
</dbReference>
<feature type="domain" description="YDG" evidence="15">
    <location>
        <begin position="975"/>
        <end position="1124"/>
    </location>
</feature>
<feature type="domain" description="SET" evidence="12">
    <location>
        <begin position="529"/>
        <end position="674"/>
    </location>
</feature>
<dbReference type="PROSITE" id="PS51575">
    <property type="entry name" value="SAM_MT43_SUVAR39_2"/>
    <property type="match status" value="2"/>
</dbReference>
<keyword evidence="9 10" id="KW-0539">Nucleus</keyword>
<dbReference type="SMART" id="SM00466">
    <property type="entry name" value="SRA"/>
    <property type="match status" value="2"/>
</dbReference>
<keyword evidence="5" id="KW-0949">S-adenosyl-L-methionine</keyword>
<keyword evidence="2" id="KW-0158">Chromosome</keyword>
<gene>
    <name evidence="16" type="ORF">Cgig2_005429</name>
</gene>
<feature type="domain" description="SET" evidence="12">
    <location>
        <begin position="1263"/>
        <end position="1408"/>
    </location>
</feature>
<dbReference type="InterPro" id="IPR003105">
    <property type="entry name" value="SRA_YDG"/>
</dbReference>
<dbReference type="InterPro" id="IPR046341">
    <property type="entry name" value="SET_dom_sf"/>
</dbReference>
<evidence type="ECO:0000256" key="8">
    <source>
        <dbReference type="ARBA" id="ARBA00022853"/>
    </source>
</evidence>
<keyword evidence="3" id="KW-0489">Methyltransferase</keyword>
<dbReference type="InterPro" id="IPR007728">
    <property type="entry name" value="Pre-SET_dom"/>
</dbReference>
<dbReference type="Pfam" id="PF05033">
    <property type="entry name" value="Pre-SET"/>
    <property type="match status" value="2"/>
</dbReference>
<organism evidence="16 17">
    <name type="scientific">Carnegiea gigantea</name>
    <dbReference type="NCBI Taxonomy" id="171969"/>
    <lineage>
        <taxon>Eukaryota</taxon>
        <taxon>Viridiplantae</taxon>
        <taxon>Streptophyta</taxon>
        <taxon>Embryophyta</taxon>
        <taxon>Tracheophyta</taxon>
        <taxon>Spermatophyta</taxon>
        <taxon>Magnoliopsida</taxon>
        <taxon>eudicotyledons</taxon>
        <taxon>Gunneridae</taxon>
        <taxon>Pentapetalae</taxon>
        <taxon>Caryophyllales</taxon>
        <taxon>Cactineae</taxon>
        <taxon>Cactaceae</taxon>
        <taxon>Cactoideae</taxon>
        <taxon>Echinocereeae</taxon>
        <taxon>Carnegiea</taxon>
    </lineage>
</organism>
<evidence type="ECO:0000259" key="15">
    <source>
        <dbReference type="PROSITE" id="PS51015"/>
    </source>
</evidence>
<dbReference type="InterPro" id="IPR003616">
    <property type="entry name" value="Post-SET_dom"/>
</dbReference>
<dbReference type="PANTHER" id="PTHR45660">
    <property type="entry name" value="HISTONE-LYSINE N-METHYLTRANSFERASE SETMAR"/>
    <property type="match status" value="1"/>
</dbReference>
<evidence type="ECO:0000256" key="7">
    <source>
        <dbReference type="ARBA" id="ARBA00022833"/>
    </source>
</evidence>
<dbReference type="GO" id="GO:0008270">
    <property type="term" value="F:zinc ion binding"/>
    <property type="evidence" value="ECO:0007669"/>
    <property type="project" value="InterPro"/>
</dbReference>
<sequence>MINDSVVLMEGVSDPSSQSTFDKSRVLDVKPLRTLVPMFPNPPQAPPFVCSSPFGPFPSGFTPFYPFSMPQGTDEQRQGGSFRAANHEGDFAAPAAAVPLRSFGTPQMGPHFSGASNGDTGSSMEASREIHFGDGVTRRKKRGASHLRQSDPSEKKTRRVATEVRKPDLSHVAGFPPPQREEGNREVVNLVLMKFDGVRRRLSQLEDAKEAATGLIKRADLKAGNILLTAGFRTNSRKRVGAVPGVEIGDIFYFRMEMCVVGLHSPSMAGIDYLSVKGGLEEEPLAVSIVSSGGYDDAADDQDVLIYTGQGGGNYSGKGKQTSDQKLERGNLALERSARRTNEIRVIRGIRDITNPSIKVYIYDGLYTIQDSWIDKGKSGTSTFKYKLVRLPGQPSAFGIWQSVLKWKEGVTSRAGLILPDLTSGAEGLPVSLVNDIDGEKGPPYFTYLRSVRYTKPLNLAEPSYGCNCHNACAPGDLNCSCIRKNGGDFPYSTQGVLVSRRSLLYECGPSCPCIPNCKNRVSQTGLKVRLEVFKTKGRGWGLRSWDPIRCGTFICEYAGEVIDKAKYERDEGENNDYIFDTSRTFEKFKWNYDPPLVGEEASGDLSEDYDIPTPLVISAKDSGNVARFMNHSCSPNVFWQPVVYEQNGESFIHIAFFAMRHIPPMTELTYDYGLSQSESRRKRCLCGSSKCKDMMIAEYTVPVVVPTSWKQVGLKSVGVQQNPKNLQRGIVLSLKCKAVLMEGTSGPSSQSSFDKSRVLDVKPLRTLVPMFPNPPQAPPFVCSSPFGPFPSGFTPFYPFSMPHGTNDQRHGGSSFPAANHDGEFATPAVAVPLRSFGTPQVGPHFSGASNGDTESSMEAPRDIHFGDGVAGRKKRGASHLHQLDSSARKTRKTAGKVRKPNLSSVAGLPQPQREEGNRELVNFVMMKFDAVRRRFSQLEDSKETATGLIKRADLKAGNIMLTAGFRTNSRKRIGAVPGVEVGDIFYFRMELCVLGLHAPSMAGIDYMSARGDKEEEPLAVSIVSSGGYDDNADDQDVLIYTGQGGGKYSGKGKQTSDQKLERGNLALERSARRANEIRVVRGIRDIMNPAIKVYIYDGLYTIQDSWIDKGKSGTSTFKYKLVRLPGQPSAFGIWQSVLKWKEGHTSGAGLVLPDLTTGAESLPVSLVNDLDNEKGPPYFTYLRSVKYTKSFNLADPSYGCNCHNACAPGDLNCACIRKNGGDFPYTGHGVLVSRKPLLYECGPSCPCIPNCKNRVSQTGLKVRLEVFKTRDRGWGLRSWDPIRSGTFICEYAGEVIDNAKYDRGEIENNDYIFDTSRTFEKFIWNYDPPLVGEEASGDLREDYDISTPLVISAKDSGNIARFMNHCCSPNVFWQPVVYEQNGQSLIHIAFFAMRHISPMTELTYDYGISQSEQRRKRCLCGSSRCKGYFG</sequence>
<evidence type="ECO:0000313" key="16">
    <source>
        <dbReference type="EMBL" id="KAJ8440698.1"/>
    </source>
</evidence>
<evidence type="ECO:0008006" key="18">
    <source>
        <dbReference type="Google" id="ProtNLM"/>
    </source>
</evidence>
<protein>
    <recommendedName>
        <fullName evidence="18">Histone-lysine N-methyltransferase, H3 lysine-9 specific SUVH1</fullName>
    </recommendedName>
</protein>
<keyword evidence="8" id="KW-0156">Chromatin regulator</keyword>
<evidence type="ECO:0000256" key="6">
    <source>
        <dbReference type="ARBA" id="ARBA00022723"/>
    </source>
</evidence>
<accession>A0A9Q1QFQ4</accession>
<evidence type="ECO:0000256" key="11">
    <source>
        <dbReference type="SAM" id="MobiDB-lite"/>
    </source>
</evidence>
<dbReference type="SMART" id="SM00468">
    <property type="entry name" value="PreSET"/>
    <property type="match status" value="2"/>
</dbReference>
<dbReference type="SMART" id="SM00508">
    <property type="entry name" value="PostSET"/>
    <property type="match status" value="2"/>
</dbReference>
<feature type="domain" description="Post-SET" evidence="14">
    <location>
        <begin position="681"/>
        <end position="697"/>
    </location>
</feature>
<evidence type="ECO:0000256" key="2">
    <source>
        <dbReference type="ARBA" id="ARBA00022454"/>
    </source>
</evidence>
<dbReference type="SMART" id="SM00317">
    <property type="entry name" value="SET"/>
    <property type="match status" value="2"/>
</dbReference>
<keyword evidence="7" id="KW-0862">Zinc</keyword>
<dbReference type="GO" id="GO:0005634">
    <property type="term" value="C:nucleus"/>
    <property type="evidence" value="ECO:0007669"/>
    <property type="project" value="UniProtKB-SubCell"/>
</dbReference>
<evidence type="ECO:0000256" key="5">
    <source>
        <dbReference type="ARBA" id="ARBA00022691"/>
    </source>
</evidence>
<feature type="compositionally biased region" description="Polar residues" evidence="11">
    <location>
        <begin position="114"/>
        <end position="125"/>
    </location>
</feature>
<evidence type="ECO:0000256" key="9">
    <source>
        <dbReference type="ARBA" id="ARBA00023242"/>
    </source>
</evidence>
<feature type="region of interest" description="Disordered" evidence="11">
    <location>
        <begin position="868"/>
        <end position="914"/>
    </location>
</feature>
<dbReference type="InterPro" id="IPR051357">
    <property type="entry name" value="H3K9_HMTase_SUVAR3-9"/>
</dbReference>
<reference evidence="16" key="1">
    <citation type="submission" date="2022-04" db="EMBL/GenBank/DDBJ databases">
        <title>Carnegiea gigantea Genome sequencing and assembly v2.</title>
        <authorList>
            <person name="Copetti D."/>
            <person name="Sanderson M.J."/>
            <person name="Burquez A."/>
            <person name="Wojciechowski M.F."/>
        </authorList>
    </citation>
    <scope>NUCLEOTIDE SEQUENCE</scope>
    <source>
        <strain evidence="16">SGP5-SGP5p</strain>
        <tissue evidence="16">Aerial part</tissue>
    </source>
</reference>
<dbReference type="SUPFAM" id="SSF88697">
    <property type="entry name" value="PUA domain-like"/>
    <property type="match status" value="2"/>
</dbReference>
<feature type="domain" description="Post-SET" evidence="14">
    <location>
        <begin position="1415"/>
        <end position="1431"/>
    </location>
</feature>
<dbReference type="SUPFAM" id="SSF82199">
    <property type="entry name" value="SET domain"/>
    <property type="match status" value="2"/>
</dbReference>
<dbReference type="FunFam" id="2.30.280.10:FF:000003">
    <property type="entry name" value="Histone-lysine N-methyltransferase, H3 lysine-9 specific SUVH5"/>
    <property type="match status" value="2"/>
</dbReference>
<dbReference type="Gene3D" id="2.30.280.10">
    <property type="entry name" value="SRA-YDG"/>
    <property type="match status" value="2"/>
</dbReference>
<evidence type="ECO:0000313" key="17">
    <source>
        <dbReference type="Proteomes" id="UP001153076"/>
    </source>
</evidence>
<evidence type="ECO:0000256" key="10">
    <source>
        <dbReference type="PROSITE-ProRule" id="PRU00358"/>
    </source>
</evidence>
<dbReference type="PROSITE" id="PS50280">
    <property type="entry name" value="SET"/>
    <property type="match status" value="2"/>
</dbReference>
<dbReference type="Pfam" id="PF02182">
    <property type="entry name" value="SAD_SRA"/>
    <property type="match status" value="2"/>
</dbReference>
<evidence type="ECO:0000259" key="12">
    <source>
        <dbReference type="PROSITE" id="PS50280"/>
    </source>
</evidence>
<keyword evidence="4" id="KW-0808">Transferase</keyword>
<dbReference type="PROSITE" id="PS50868">
    <property type="entry name" value="POST_SET"/>
    <property type="match status" value="2"/>
</dbReference>
<dbReference type="Pfam" id="PF00856">
    <property type="entry name" value="SET"/>
    <property type="match status" value="2"/>
</dbReference>
<dbReference type="GO" id="GO:0042054">
    <property type="term" value="F:histone methyltransferase activity"/>
    <property type="evidence" value="ECO:0007669"/>
    <property type="project" value="InterPro"/>
</dbReference>
<feature type="compositionally biased region" description="Basic and acidic residues" evidence="11">
    <location>
        <begin position="148"/>
        <end position="169"/>
    </location>
</feature>
<proteinExistence type="predicted"/>
<comment type="caution">
    <text evidence="16">The sequence shown here is derived from an EMBL/GenBank/DDBJ whole genome shotgun (WGS) entry which is preliminary data.</text>
</comment>
<dbReference type="InterPro" id="IPR025794">
    <property type="entry name" value="H3-K9-MeTrfase_plant"/>
</dbReference>
<evidence type="ECO:0000256" key="1">
    <source>
        <dbReference type="ARBA" id="ARBA00004286"/>
    </source>
</evidence>
<dbReference type="GO" id="GO:0003690">
    <property type="term" value="F:double-stranded DNA binding"/>
    <property type="evidence" value="ECO:0007669"/>
    <property type="project" value="TreeGrafter"/>
</dbReference>
<evidence type="ECO:0000256" key="4">
    <source>
        <dbReference type="ARBA" id="ARBA00022679"/>
    </source>
</evidence>
<dbReference type="InterPro" id="IPR015947">
    <property type="entry name" value="PUA-like_sf"/>
</dbReference>
<dbReference type="Gene3D" id="2.170.270.10">
    <property type="entry name" value="SET domain"/>
    <property type="match status" value="2"/>
</dbReference>
<keyword evidence="6" id="KW-0479">Metal-binding</keyword>
<evidence type="ECO:0000259" key="14">
    <source>
        <dbReference type="PROSITE" id="PS50868"/>
    </source>
</evidence>
<dbReference type="PANTHER" id="PTHR45660:SF13">
    <property type="entry name" value="HISTONE-LYSINE N-METHYLTRANSFERASE SETMAR"/>
    <property type="match status" value="1"/>
</dbReference>
<feature type="domain" description="Pre-SET" evidence="13">
    <location>
        <begin position="465"/>
        <end position="526"/>
    </location>
</feature>
<dbReference type="PROSITE" id="PS51015">
    <property type="entry name" value="YDG"/>
    <property type="match status" value="2"/>
</dbReference>
<evidence type="ECO:0000256" key="3">
    <source>
        <dbReference type="ARBA" id="ARBA00022603"/>
    </source>
</evidence>
<feature type="domain" description="Pre-SET" evidence="13">
    <location>
        <begin position="1199"/>
        <end position="1260"/>
    </location>
</feature>